<sequence length="210" mass="24508">MQITEETLTTEQKILQAARKLFIQKGLTGTRMDDIAKEAGINKALLHYYFRSKEKLFELVFEEESKHFLGKILDAIESDKSLFEKIAQLVEIDTEHYLHNSCGASVPMFVFYEMARDPELAARQMRFKTGLTRRIMDVFGQQIKIEIEKGTIRPIDPSDLFINIMGLVLMPFMAKPMLQIMHDWDEETFRQIAEKRKKEITEFIINAIKV</sequence>
<dbReference type="InterPro" id="IPR001647">
    <property type="entry name" value="HTH_TetR"/>
</dbReference>
<dbReference type="RefSeq" id="WP_313987995.1">
    <property type="nucleotide sequence ID" value="NZ_JASJOS010000020.1"/>
</dbReference>
<dbReference type="PRINTS" id="PR00455">
    <property type="entry name" value="HTHTETR"/>
</dbReference>
<dbReference type="AlphaFoldDB" id="A0AAE3QXM0"/>
<keyword evidence="1" id="KW-0805">Transcription regulation</keyword>
<dbReference type="Proteomes" id="UP001241110">
    <property type="component" value="Unassembled WGS sequence"/>
</dbReference>
<dbReference type="Pfam" id="PF00440">
    <property type="entry name" value="TetR_N"/>
    <property type="match status" value="1"/>
</dbReference>
<feature type="DNA-binding region" description="H-T-H motif" evidence="4">
    <location>
        <begin position="31"/>
        <end position="50"/>
    </location>
</feature>
<protein>
    <submittedName>
        <fullName evidence="6">TetR/AcrR family transcriptional regulator</fullName>
    </submittedName>
</protein>
<dbReference type="FunFam" id="1.10.10.60:FF:000141">
    <property type="entry name" value="TetR family transcriptional regulator"/>
    <property type="match status" value="1"/>
</dbReference>
<keyword evidence="2 4" id="KW-0238">DNA-binding</keyword>
<evidence type="ECO:0000259" key="5">
    <source>
        <dbReference type="PROSITE" id="PS50977"/>
    </source>
</evidence>
<keyword evidence="3" id="KW-0804">Transcription</keyword>
<dbReference type="PANTHER" id="PTHR30328:SF54">
    <property type="entry name" value="HTH-TYPE TRANSCRIPTIONAL REPRESSOR SCO4008"/>
    <property type="match status" value="1"/>
</dbReference>
<accession>A0AAE3QXM0</accession>
<dbReference type="SUPFAM" id="SSF46689">
    <property type="entry name" value="Homeodomain-like"/>
    <property type="match status" value="1"/>
</dbReference>
<comment type="caution">
    <text evidence="6">The sequence shown here is derived from an EMBL/GenBank/DDBJ whole genome shotgun (WGS) entry which is preliminary data.</text>
</comment>
<proteinExistence type="predicted"/>
<dbReference type="InterPro" id="IPR050109">
    <property type="entry name" value="HTH-type_TetR-like_transc_reg"/>
</dbReference>
<evidence type="ECO:0000256" key="3">
    <source>
        <dbReference type="ARBA" id="ARBA00023163"/>
    </source>
</evidence>
<dbReference type="SUPFAM" id="SSF48498">
    <property type="entry name" value="Tetracyclin repressor-like, C-terminal domain"/>
    <property type="match status" value="1"/>
</dbReference>
<evidence type="ECO:0000256" key="2">
    <source>
        <dbReference type="ARBA" id="ARBA00023125"/>
    </source>
</evidence>
<dbReference type="PANTHER" id="PTHR30328">
    <property type="entry name" value="TRANSCRIPTIONAL REPRESSOR"/>
    <property type="match status" value="1"/>
</dbReference>
<dbReference type="GO" id="GO:0003677">
    <property type="term" value="F:DNA binding"/>
    <property type="evidence" value="ECO:0007669"/>
    <property type="project" value="UniProtKB-UniRule"/>
</dbReference>
<evidence type="ECO:0000313" key="7">
    <source>
        <dbReference type="Proteomes" id="UP001241110"/>
    </source>
</evidence>
<dbReference type="EMBL" id="JASJOS010000020">
    <property type="protein sequence ID" value="MDJ1485435.1"/>
    <property type="molecule type" value="Genomic_DNA"/>
</dbReference>
<organism evidence="6 7">
    <name type="scientific">Xanthocytophaga flava</name>
    <dbReference type="NCBI Taxonomy" id="3048013"/>
    <lineage>
        <taxon>Bacteria</taxon>
        <taxon>Pseudomonadati</taxon>
        <taxon>Bacteroidota</taxon>
        <taxon>Cytophagia</taxon>
        <taxon>Cytophagales</taxon>
        <taxon>Rhodocytophagaceae</taxon>
        <taxon>Xanthocytophaga</taxon>
    </lineage>
</organism>
<dbReference type="PROSITE" id="PS50977">
    <property type="entry name" value="HTH_TETR_2"/>
    <property type="match status" value="1"/>
</dbReference>
<dbReference type="InterPro" id="IPR009057">
    <property type="entry name" value="Homeodomain-like_sf"/>
</dbReference>
<name>A0AAE3QXM0_9BACT</name>
<evidence type="ECO:0000256" key="4">
    <source>
        <dbReference type="PROSITE-ProRule" id="PRU00335"/>
    </source>
</evidence>
<dbReference type="Gene3D" id="1.10.357.10">
    <property type="entry name" value="Tetracycline Repressor, domain 2"/>
    <property type="match status" value="1"/>
</dbReference>
<evidence type="ECO:0000256" key="1">
    <source>
        <dbReference type="ARBA" id="ARBA00023015"/>
    </source>
</evidence>
<reference evidence="6" key="1">
    <citation type="submission" date="2023-05" db="EMBL/GenBank/DDBJ databases">
        <authorList>
            <person name="Zhang X."/>
        </authorList>
    </citation>
    <scope>NUCLEOTIDE SEQUENCE</scope>
    <source>
        <strain evidence="6">YF14B1</strain>
    </source>
</reference>
<feature type="domain" description="HTH tetR-type" evidence="5">
    <location>
        <begin position="8"/>
        <end position="68"/>
    </location>
</feature>
<evidence type="ECO:0000313" key="6">
    <source>
        <dbReference type="EMBL" id="MDJ1485435.1"/>
    </source>
</evidence>
<dbReference type="InterPro" id="IPR036271">
    <property type="entry name" value="Tet_transcr_reg_TetR-rel_C_sf"/>
</dbReference>
<gene>
    <name evidence="6" type="ORF">QNI16_33400</name>
</gene>